<sequence length="127" mass="13629">DENGNPIDPNTFPGSSGLLVPGERMRRASVRSTNTLNTDSKTIHSIIEEDVIVDENGNPIDLNTLSGSGGLLVPSERVRRTSIISTKTVISQVSQIIYQEESSVIEHSGELVVETEIEQVGIGEISG</sequence>
<proteinExistence type="predicted"/>
<feature type="non-terminal residue" evidence="1">
    <location>
        <position position="1"/>
    </location>
</feature>
<reference evidence="1" key="1">
    <citation type="submission" date="2021-06" db="EMBL/GenBank/DDBJ databases">
        <authorList>
            <person name="Kallberg Y."/>
            <person name="Tangrot J."/>
            <person name="Rosling A."/>
        </authorList>
    </citation>
    <scope>NUCLEOTIDE SEQUENCE</scope>
    <source>
        <strain evidence="1">MA461A</strain>
    </source>
</reference>
<dbReference type="Proteomes" id="UP000789920">
    <property type="component" value="Unassembled WGS sequence"/>
</dbReference>
<evidence type="ECO:0000313" key="2">
    <source>
        <dbReference type="Proteomes" id="UP000789920"/>
    </source>
</evidence>
<keyword evidence="2" id="KW-1185">Reference proteome</keyword>
<comment type="caution">
    <text evidence="1">The sequence shown here is derived from an EMBL/GenBank/DDBJ whole genome shotgun (WGS) entry which is preliminary data.</text>
</comment>
<organism evidence="1 2">
    <name type="scientific">Racocetra persica</name>
    <dbReference type="NCBI Taxonomy" id="160502"/>
    <lineage>
        <taxon>Eukaryota</taxon>
        <taxon>Fungi</taxon>
        <taxon>Fungi incertae sedis</taxon>
        <taxon>Mucoromycota</taxon>
        <taxon>Glomeromycotina</taxon>
        <taxon>Glomeromycetes</taxon>
        <taxon>Diversisporales</taxon>
        <taxon>Gigasporaceae</taxon>
        <taxon>Racocetra</taxon>
    </lineage>
</organism>
<dbReference type="EMBL" id="CAJVQC010083243">
    <property type="protein sequence ID" value="CAG8820164.1"/>
    <property type="molecule type" value="Genomic_DNA"/>
</dbReference>
<protein>
    <submittedName>
        <fullName evidence="1">4036_t:CDS:1</fullName>
    </submittedName>
</protein>
<gene>
    <name evidence="1" type="ORF">RPERSI_LOCUS25299</name>
</gene>
<evidence type="ECO:0000313" key="1">
    <source>
        <dbReference type="EMBL" id="CAG8820164.1"/>
    </source>
</evidence>
<accession>A0ACA9S016</accession>
<name>A0ACA9S016_9GLOM</name>